<feature type="region of interest" description="Disordered" evidence="1">
    <location>
        <begin position="162"/>
        <end position="184"/>
    </location>
</feature>
<feature type="region of interest" description="Disordered" evidence="1">
    <location>
        <begin position="63"/>
        <end position="102"/>
    </location>
</feature>
<gene>
    <name evidence="2" type="ORF">SFRICE_031035</name>
</gene>
<protein>
    <submittedName>
        <fullName evidence="2">SFRICE_031035</fullName>
    </submittedName>
</protein>
<sequence length="455" mass="48056">MTVFVKGVLRVALWFATNMKTVVLRCSVYRDLRSSVMDCKIASSSSRAQYGTCAGQTAAAPSRVRHAVRRKGKPLNDGPGQQMVEGGGQKKSETENQLKRTKSRELRGGIMYYSCHCIKRNGLQHDCRRTGCGGEPACLVLPDPLCAPSQLARARGLADPGVLAAHTNPQGSSGGSGGPTTSSSRGKRFIVCELKGIIPDAGVDRNDGKCCKCPNKFVPTQAPVGSGMNPHTCICPGGASAAPKQQMQAPSAGVKPYACICPGGGIVKPLPNPPNTPTTSSCPCKCKSGSSSQKMQSICDLDEKTLNQILERFESKELKLDDKKVAGFSGRQNKVAKPATKEECTRPGCVHWKPPPPCVWDLPCKADCFETHASAQPGRNPLARGGGGFTCVRESNDGRELVSQGTQKQQLHNTTIMKILTPECCTGCSAPRDGGGMASGGPGVAGLPMLVMKLC</sequence>
<dbReference type="EMBL" id="ODYU01010871">
    <property type="protein sequence ID" value="SOQ56246.1"/>
    <property type="molecule type" value="Genomic_DNA"/>
</dbReference>
<dbReference type="AlphaFoldDB" id="A0A2H1WTF8"/>
<reference evidence="2" key="1">
    <citation type="submission" date="2016-07" db="EMBL/GenBank/DDBJ databases">
        <authorList>
            <person name="Bretaudeau A."/>
        </authorList>
    </citation>
    <scope>NUCLEOTIDE SEQUENCE</scope>
    <source>
        <strain evidence="2">Rice</strain>
        <tissue evidence="2">Whole body</tissue>
    </source>
</reference>
<accession>A0A2H1WTF8</accession>
<evidence type="ECO:0000313" key="2">
    <source>
        <dbReference type="EMBL" id="SOQ56246.1"/>
    </source>
</evidence>
<proteinExistence type="predicted"/>
<feature type="compositionally biased region" description="Basic and acidic residues" evidence="1">
    <location>
        <begin position="88"/>
        <end position="102"/>
    </location>
</feature>
<dbReference type="OrthoDB" id="6611808at2759"/>
<name>A0A2H1WTF8_SPOFR</name>
<evidence type="ECO:0000256" key="1">
    <source>
        <dbReference type="SAM" id="MobiDB-lite"/>
    </source>
</evidence>
<organism evidence="2">
    <name type="scientific">Spodoptera frugiperda</name>
    <name type="common">Fall armyworm</name>
    <dbReference type="NCBI Taxonomy" id="7108"/>
    <lineage>
        <taxon>Eukaryota</taxon>
        <taxon>Metazoa</taxon>
        <taxon>Ecdysozoa</taxon>
        <taxon>Arthropoda</taxon>
        <taxon>Hexapoda</taxon>
        <taxon>Insecta</taxon>
        <taxon>Pterygota</taxon>
        <taxon>Neoptera</taxon>
        <taxon>Endopterygota</taxon>
        <taxon>Lepidoptera</taxon>
        <taxon>Glossata</taxon>
        <taxon>Ditrysia</taxon>
        <taxon>Noctuoidea</taxon>
        <taxon>Noctuidae</taxon>
        <taxon>Amphipyrinae</taxon>
        <taxon>Spodoptera</taxon>
    </lineage>
</organism>
<feature type="compositionally biased region" description="Basic residues" evidence="1">
    <location>
        <begin position="63"/>
        <end position="73"/>
    </location>
</feature>